<organism evidence="2 3">
    <name type="scientific">Trichoderma harzianum CBS 226.95</name>
    <dbReference type="NCBI Taxonomy" id="983964"/>
    <lineage>
        <taxon>Eukaryota</taxon>
        <taxon>Fungi</taxon>
        <taxon>Dikarya</taxon>
        <taxon>Ascomycota</taxon>
        <taxon>Pezizomycotina</taxon>
        <taxon>Sordariomycetes</taxon>
        <taxon>Hypocreomycetidae</taxon>
        <taxon>Hypocreales</taxon>
        <taxon>Hypocreaceae</taxon>
        <taxon>Trichoderma</taxon>
    </lineage>
</organism>
<feature type="region of interest" description="Disordered" evidence="1">
    <location>
        <begin position="58"/>
        <end position="172"/>
    </location>
</feature>
<feature type="compositionally biased region" description="Basic and acidic residues" evidence="1">
    <location>
        <begin position="146"/>
        <end position="172"/>
    </location>
</feature>
<feature type="compositionally biased region" description="Basic residues" evidence="1">
    <location>
        <begin position="92"/>
        <end position="107"/>
    </location>
</feature>
<accession>A0A2T3ZW48</accession>
<sequence length="185" mass="21129">MRTDTDSRPIVLIRGSALAALLAVHTQPTGAPWLRTSSNRAQGTLKLMRWRWRVRRRSGHGGRCEAKRSQMSPRQRSSSRSSPKYLFSGRGPCRRRAQAGANAHKRQQVNDPGREHEQRWNGENERIGKEIEAREKECANDSPEGGEEKERRWSETETEDQRTVSQENRADRCSLPEQAVVVIVC</sequence>
<reference evidence="2 3" key="1">
    <citation type="submission" date="2016-07" db="EMBL/GenBank/DDBJ databases">
        <title>Multiple horizontal gene transfer events from other fungi enriched the ability of initially mycotrophic Trichoderma (Ascomycota) to feed on dead plant biomass.</title>
        <authorList>
            <consortium name="DOE Joint Genome Institute"/>
            <person name="Aerts A."/>
            <person name="Atanasova L."/>
            <person name="Chenthamara K."/>
            <person name="Zhang J."/>
            <person name="Grujic M."/>
            <person name="Henrissat B."/>
            <person name="Kuo A."/>
            <person name="Salamov A."/>
            <person name="Lipzen A."/>
            <person name="Labutti K."/>
            <person name="Barry K."/>
            <person name="Miao Y."/>
            <person name="Rahimi M.J."/>
            <person name="Shen Q."/>
            <person name="Grigoriev I.V."/>
            <person name="Kubicek C.P."/>
            <person name="Druzhinina I.S."/>
        </authorList>
    </citation>
    <scope>NUCLEOTIDE SEQUENCE [LARGE SCALE GENOMIC DNA]</scope>
    <source>
        <strain evidence="2 3">CBS 226.95</strain>
    </source>
</reference>
<keyword evidence="3" id="KW-1185">Reference proteome</keyword>
<evidence type="ECO:0000313" key="2">
    <source>
        <dbReference type="EMBL" id="PTB49039.1"/>
    </source>
</evidence>
<dbReference type="EMBL" id="KZ679695">
    <property type="protein sequence ID" value="PTB49039.1"/>
    <property type="molecule type" value="Genomic_DNA"/>
</dbReference>
<dbReference type="Proteomes" id="UP000241690">
    <property type="component" value="Unassembled WGS sequence"/>
</dbReference>
<name>A0A2T3ZW48_TRIHA</name>
<protein>
    <submittedName>
        <fullName evidence="2">Uncharacterized protein</fullName>
    </submittedName>
</protein>
<dbReference type="AlphaFoldDB" id="A0A2T3ZW48"/>
<proteinExistence type="predicted"/>
<evidence type="ECO:0000256" key="1">
    <source>
        <dbReference type="SAM" id="MobiDB-lite"/>
    </source>
</evidence>
<feature type="compositionally biased region" description="Basic and acidic residues" evidence="1">
    <location>
        <begin position="112"/>
        <end position="139"/>
    </location>
</feature>
<feature type="compositionally biased region" description="Low complexity" evidence="1">
    <location>
        <begin position="69"/>
        <end position="83"/>
    </location>
</feature>
<dbReference type="RefSeq" id="XP_024768716.1">
    <property type="nucleotide sequence ID" value="XM_024914295.1"/>
</dbReference>
<dbReference type="GeneID" id="36622860"/>
<gene>
    <name evidence="2" type="ORF">M431DRAFT_320600</name>
</gene>
<evidence type="ECO:0000313" key="3">
    <source>
        <dbReference type="Proteomes" id="UP000241690"/>
    </source>
</evidence>